<name>A0A1I0XJ75_9PSEU</name>
<protein>
    <recommendedName>
        <fullName evidence="4">Excreted virulence factor EspC, type VII ESX diderm</fullName>
    </recommendedName>
</protein>
<evidence type="ECO:0000313" key="2">
    <source>
        <dbReference type="EMBL" id="SFB01075.1"/>
    </source>
</evidence>
<proteinExistence type="predicted"/>
<dbReference type="AlphaFoldDB" id="A0A1I0XJ75"/>
<evidence type="ECO:0000256" key="1">
    <source>
        <dbReference type="SAM" id="MobiDB-lite"/>
    </source>
</evidence>
<evidence type="ECO:0008006" key="4">
    <source>
        <dbReference type="Google" id="ProtNLM"/>
    </source>
</evidence>
<evidence type="ECO:0000313" key="3">
    <source>
        <dbReference type="Proteomes" id="UP000243799"/>
    </source>
</evidence>
<reference evidence="3" key="1">
    <citation type="submission" date="2016-10" db="EMBL/GenBank/DDBJ databases">
        <authorList>
            <person name="Varghese N."/>
            <person name="Submissions S."/>
        </authorList>
    </citation>
    <scope>NUCLEOTIDE SEQUENCE [LARGE SCALE GENOMIC DNA]</scope>
    <source>
        <strain evidence="3">CGMCC 4.3568</strain>
    </source>
</reference>
<gene>
    <name evidence="2" type="ORF">SAMN05216266_103261</name>
</gene>
<dbReference type="EMBL" id="FOKG01000003">
    <property type="protein sequence ID" value="SFB01075.1"/>
    <property type="molecule type" value="Genomic_DNA"/>
</dbReference>
<dbReference type="OrthoDB" id="3636073at2"/>
<keyword evidence="3" id="KW-1185">Reference proteome</keyword>
<dbReference type="Proteomes" id="UP000243799">
    <property type="component" value="Unassembled WGS sequence"/>
</dbReference>
<accession>A0A1I0XJ75</accession>
<sequence length="153" mass="15894">MVDAELSRGEPSPVAGFAQPAGAALAPVARQIQQVKTQAQSGGLALDDGAARQLMADLSSVQAQVRQLIVDVADGLDVPLRLGDNIIGRTMAERLRGAAAGNPGAVLPVLEQFSEVVAELEDIVRAADRTYTETDESAAQSTRDIGRALDGGF</sequence>
<dbReference type="RefSeq" id="WP_091671409.1">
    <property type="nucleotide sequence ID" value="NZ_FOKG01000003.1"/>
</dbReference>
<dbReference type="STRING" id="490629.SAMN05216266_103261"/>
<organism evidence="2 3">
    <name type="scientific">Amycolatopsis marina</name>
    <dbReference type="NCBI Taxonomy" id="490629"/>
    <lineage>
        <taxon>Bacteria</taxon>
        <taxon>Bacillati</taxon>
        <taxon>Actinomycetota</taxon>
        <taxon>Actinomycetes</taxon>
        <taxon>Pseudonocardiales</taxon>
        <taxon>Pseudonocardiaceae</taxon>
        <taxon>Amycolatopsis</taxon>
    </lineage>
</organism>
<feature type="region of interest" description="Disordered" evidence="1">
    <location>
        <begin position="134"/>
        <end position="153"/>
    </location>
</feature>